<comment type="caution">
    <text evidence="6">The sequence shown here is derived from an EMBL/GenBank/DDBJ whole genome shotgun (WGS) entry which is preliminary data.</text>
</comment>
<proteinExistence type="inferred from homology"/>
<dbReference type="InterPro" id="IPR008978">
    <property type="entry name" value="HSP20-like_chaperone"/>
</dbReference>
<dbReference type="GO" id="GO:0042026">
    <property type="term" value="P:protein refolding"/>
    <property type="evidence" value="ECO:0007669"/>
    <property type="project" value="TreeGrafter"/>
</dbReference>
<dbReference type="PROSITE" id="PS01031">
    <property type="entry name" value="SHSP"/>
    <property type="match status" value="1"/>
</dbReference>
<keyword evidence="1" id="KW-0479">Metal-binding</keyword>
<evidence type="ECO:0000259" key="5">
    <source>
        <dbReference type="PROSITE" id="PS01031"/>
    </source>
</evidence>
<dbReference type="PANTHER" id="PTHR45640">
    <property type="entry name" value="HEAT SHOCK PROTEIN HSP-12.2-RELATED"/>
    <property type="match status" value="1"/>
</dbReference>
<dbReference type="GO" id="GO:0051082">
    <property type="term" value="F:unfolded protein binding"/>
    <property type="evidence" value="ECO:0007669"/>
    <property type="project" value="TreeGrafter"/>
</dbReference>
<protein>
    <recommendedName>
        <fullName evidence="5">SHSP domain-containing protein</fullName>
    </recommendedName>
</protein>
<keyword evidence="1" id="KW-0862">Zinc</keyword>
<accession>A0A553P4K3</accession>
<feature type="compositionally biased region" description="Polar residues" evidence="4">
    <location>
        <begin position="73"/>
        <end position="84"/>
    </location>
</feature>
<dbReference type="InterPro" id="IPR002068">
    <property type="entry name" value="A-crystallin/Hsp20_dom"/>
</dbReference>
<dbReference type="GO" id="GO:0005737">
    <property type="term" value="C:cytoplasm"/>
    <property type="evidence" value="ECO:0007669"/>
    <property type="project" value="TreeGrafter"/>
</dbReference>
<name>A0A553P4K3_TIGCA</name>
<dbReference type="Proteomes" id="UP000318571">
    <property type="component" value="Chromosome 7"/>
</dbReference>
<sequence>MSSSMVPISLRDPFFEDSYFSTSRQEFESMRRDMMREAKDFWNKVDDDTLDLREPYTRRTTTLTSAPEESITSRRYSSRDVSNPATSLPSWFMPRSLRETTGGGFSTGDRQVMRIKEDDQKFEITLNVHDYRPEELKVRTQPDNTIIIEGKHEERAKDDKPGNNNYNAVLQQFSRQYTLPPTCVPHRVVSNLSRDGVLVVTAPKDANKDRNIPIRQ</sequence>
<organism evidence="6 7">
    <name type="scientific">Tigriopus californicus</name>
    <name type="common">Marine copepod</name>
    <dbReference type="NCBI Taxonomy" id="6832"/>
    <lineage>
        <taxon>Eukaryota</taxon>
        <taxon>Metazoa</taxon>
        <taxon>Ecdysozoa</taxon>
        <taxon>Arthropoda</taxon>
        <taxon>Crustacea</taxon>
        <taxon>Multicrustacea</taxon>
        <taxon>Hexanauplia</taxon>
        <taxon>Copepoda</taxon>
        <taxon>Harpacticoida</taxon>
        <taxon>Harpacticidae</taxon>
        <taxon>Tigriopus</taxon>
    </lineage>
</organism>
<dbReference type="GO" id="GO:0046872">
    <property type="term" value="F:metal ion binding"/>
    <property type="evidence" value="ECO:0007669"/>
    <property type="project" value="UniProtKB-KW"/>
</dbReference>
<dbReference type="PANTHER" id="PTHR45640:SF26">
    <property type="entry name" value="RE23625P"/>
    <property type="match status" value="1"/>
</dbReference>
<reference evidence="6 7" key="1">
    <citation type="journal article" date="2018" name="Nat. Ecol. Evol.">
        <title>Genomic signatures of mitonuclear coevolution across populations of Tigriopus californicus.</title>
        <authorList>
            <person name="Barreto F.S."/>
            <person name="Watson E.T."/>
            <person name="Lima T.G."/>
            <person name="Willett C.S."/>
            <person name="Edmands S."/>
            <person name="Li W."/>
            <person name="Burton R.S."/>
        </authorList>
    </citation>
    <scope>NUCLEOTIDE SEQUENCE [LARGE SCALE GENOMIC DNA]</scope>
    <source>
        <strain evidence="6 7">San Diego</strain>
    </source>
</reference>
<feature type="region of interest" description="Disordered" evidence="4">
    <location>
        <begin position="61"/>
        <end position="84"/>
    </location>
</feature>
<dbReference type="InterPro" id="IPR001436">
    <property type="entry name" value="Alpha-crystallin/sHSP_animal"/>
</dbReference>
<dbReference type="SUPFAM" id="SSF49764">
    <property type="entry name" value="HSP20-like chaperones"/>
    <property type="match status" value="1"/>
</dbReference>
<evidence type="ECO:0000256" key="4">
    <source>
        <dbReference type="SAM" id="MobiDB-lite"/>
    </source>
</evidence>
<feature type="binding site" evidence="1">
    <location>
        <position position="154"/>
    </location>
    <ligand>
        <name>Zn(2+)</name>
        <dbReference type="ChEBI" id="CHEBI:29105"/>
        <label>3</label>
    </ligand>
</feature>
<dbReference type="EMBL" id="VCGU01000008">
    <property type="protein sequence ID" value="TRY72592.1"/>
    <property type="molecule type" value="Genomic_DNA"/>
</dbReference>
<dbReference type="CDD" id="cd06526">
    <property type="entry name" value="metazoan_ACD"/>
    <property type="match status" value="1"/>
</dbReference>
<comment type="similarity">
    <text evidence="2 3">Belongs to the small heat shock protein (HSP20) family.</text>
</comment>
<evidence type="ECO:0000313" key="7">
    <source>
        <dbReference type="Proteomes" id="UP000318571"/>
    </source>
</evidence>
<dbReference type="GO" id="GO:0009408">
    <property type="term" value="P:response to heat"/>
    <property type="evidence" value="ECO:0007669"/>
    <property type="project" value="UniProtKB-ARBA"/>
</dbReference>
<keyword evidence="7" id="KW-1185">Reference proteome</keyword>
<evidence type="ECO:0000256" key="3">
    <source>
        <dbReference type="RuleBase" id="RU003616"/>
    </source>
</evidence>
<dbReference type="Pfam" id="PF00011">
    <property type="entry name" value="HSP20"/>
    <property type="match status" value="1"/>
</dbReference>
<dbReference type="OrthoDB" id="1431247at2759"/>
<evidence type="ECO:0000256" key="2">
    <source>
        <dbReference type="PROSITE-ProRule" id="PRU00285"/>
    </source>
</evidence>
<feature type="domain" description="SHSP" evidence="5">
    <location>
        <begin position="103"/>
        <end position="216"/>
    </location>
</feature>
<dbReference type="AlphaFoldDB" id="A0A553P4K3"/>
<dbReference type="STRING" id="6832.A0A553P4K3"/>
<evidence type="ECO:0000313" key="6">
    <source>
        <dbReference type="EMBL" id="TRY72592.1"/>
    </source>
</evidence>
<dbReference type="Gene3D" id="2.60.40.790">
    <property type="match status" value="1"/>
</dbReference>
<evidence type="ECO:0000256" key="1">
    <source>
        <dbReference type="PIRSR" id="PIRSR036514-1"/>
    </source>
</evidence>
<dbReference type="GO" id="GO:0005634">
    <property type="term" value="C:nucleus"/>
    <property type="evidence" value="ECO:0007669"/>
    <property type="project" value="TreeGrafter"/>
</dbReference>
<feature type="binding site" evidence="1">
    <location>
        <position position="152"/>
    </location>
    <ligand>
        <name>Zn(2+)</name>
        <dbReference type="ChEBI" id="CHEBI:29105"/>
        <label>1</label>
    </ligand>
</feature>
<gene>
    <name evidence="6" type="ORF">TCAL_10858</name>
</gene>
<dbReference type="OMA" id="VMRIKED"/>